<evidence type="ECO:0000256" key="2">
    <source>
        <dbReference type="ARBA" id="ARBA00022475"/>
    </source>
</evidence>
<keyword evidence="4 10" id="KW-1133">Transmembrane helix</keyword>
<dbReference type="Proteomes" id="UP000293142">
    <property type="component" value="Unassembled WGS sequence"/>
</dbReference>
<dbReference type="AlphaFoldDB" id="A0A4Q9DU90"/>
<feature type="transmembrane region" description="Helical" evidence="10">
    <location>
        <begin position="31"/>
        <end position="53"/>
    </location>
</feature>
<evidence type="ECO:0000256" key="3">
    <source>
        <dbReference type="ARBA" id="ARBA00022692"/>
    </source>
</evidence>
<protein>
    <recommendedName>
        <fullName evidence="10">Fluoride-specific ion channel FluC</fullName>
    </recommendedName>
</protein>
<keyword evidence="6 10" id="KW-0407">Ion channel</keyword>
<gene>
    <name evidence="10 11" type="primary">crcB</name>
    <name evidence="10" type="synonym">fluC</name>
    <name evidence="11" type="ORF">EYB31_12170</name>
</gene>
<comment type="activity regulation">
    <text evidence="10">Na(+) is not transported, but it plays an essential structural role and its presence is essential for fluoride channel function.</text>
</comment>
<keyword evidence="2 10" id="KW-1003">Cell membrane</keyword>
<sequence>MIWLIGLGGVAGTLSRYYAGKWISAKTGSHYPWGTWFINISGSFILGILFALYARHEIPDLVWTVAGTGFCGGYTTFSTFGYETIQLVQKGERRKAVIYVVSSVAVGILFAFIGMKLA</sequence>
<feature type="binding site" evidence="10">
    <location>
        <position position="72"/>
    </location>
    <ligand>
        <name>Na(+)</name>
        <dbReference type="ChEBI" id="CHEBI:29101"/>
        <note>structural</note>
    </ligand>
</feature>
<keyword evidence="10" id="KW-0813">Transport</keyword>
<comment type="catalytic activity">
    <reaction evidence="8">
        <text>fluoride(in) = fluoride(out)</text>
        <dbReference type="Rhea" id="RHEA:76159"/>
        <dbReference type="ChEBI" id="CHEBI:17051"/>
    </reaction>
    <physiologicalReaction direction="left-to-right" evidence="8">
        <dbReference type="Rhea" id="RHEA:76160"/>
    </physiologicalReaction>
</comment>
<comment type="caution">
    <text evidence="10">Lacks conserved residue(s) required for the propagation of feature annotation.</text>
</comment>
<keyword evidence="10" id="KW-0915">Sodium</keyword>
<feature type="binding site" evidence="10">
    <location>
        <position position="75"/>
    </location>
    <ligand>
        <name>Na(+)</name>
        <dbReference type="ChEBI" id="CHEBI:29101"/>
        <note>structural</note>
    </ligand>
</feature>
<keyword evidence="3 10" id="KW-0812">Transmembrane</keyword>
<dbReference type="OrthoDB" id="9815830at2"/>
<keyword evidence="5 10" id="KW-0472">Membrane</keyword>
<evidence type="ECO:0000256" key="1">
    <source>
        <dbReference type="ARBA" id="ARBA00004651"/>
    </source>
</evidence>
<evidence type="ECO:0000256" key="4">
    <source>
        <dbReference type="ARBA" id="ARBA00022989"/>
    </source>
</evidence>
<evidence type="ECO:0000256" key="9">
    <source>
        <dbReference type="ARBA" id="ARBA00049940"/>
    </source>
</evidence>
<evidence type="ECO:0000313" key="12">
    <source>
        <dbReference type="Proteomes" id="UP000293142"/>
    </source>
</evidence>
<dbReference type="InterPro" id="IPR003691">
    <property type="entry name" value="FluC"/>
</dbReference>
<dbReference type="PANTHER" id="PTHR28259:SF1">
    <property type="entry name" value="FLUORIDE EXPORT PROTEIN 1-RELATED"/>
    <property type="match status" value="1"/>
</dbReference>
<accession>A0A4Q9DU90</accession>
<comment type="subcellular location">
    <subcellularLocation>
        <location evidence="1 10">Cell membrane</location>
        <topology evidence="1 10">Multi-pass membrane protein</topology>
    </subcellularLocation>
</comment>
<organism evidence="11 12">
    <name type="scientific">Paenibacillus thalictri</name>
    <dbReference type="NCBI Taxonomy" id="2527873"/>
    <lineage>
        <taxon>Bacteria</taxon>
        <taxon>Bacillati</taxon>
        <taxon>Bacillota</taxon>
        <taxon>Bacilli</taxon>
        <taxon>Bacillales</taxon>
        <taxon>Paenibacillaceae</taxon>
        <taxon>Paenibacillus</taxon>
    </lineage>
</organism>
<proteinExistence type="inferred from homology"/>
<keyword evidence="10" id="KW-0479">Metal-binding</keyword>
<evidence type="ECO:0000256" key="10">
    <source>
        <dbReference type="HAMAP-Rule" id="MF_00454"/>
    </source>
</evidence>
<keyword evidence="10" id="KW-0406">Ion transport</keyword>
<dbReference type="RefSeq" id="WP_131013614.1">
    <property type="nucleotide sequence ID" value="NZ_SIRE01000008.1"/>
</dbReference>
<keyword evidence="12" id="KW-1185">Reference proteome</keyword>
<dbReference type="GO" id="GO:0005886">
    <property type="term" value="C:plasma membrane"/>
    <property type="evidence" value="ECO:0007669"/>
    <property type="project" value="UniProtKB-SubCell"/>
</dbReference>
<dbReference type="GO" id="GO:0140114">
    <property type="term" value="P:cellular detoxification of fluoride"/>
    <property type="evidence" value="ECO:0007669"/>
    <property type="project" value="UniProtKB-UniRule"/>
</dbReference>
<comment type="similarity">
    <text evidence="7 10">Belongs to the fluoride channel Fluc/FEX (TC 1.A.43) family.</text>
</comment>
<dbReference type="Pfam" id="PF02537">
    <property type="entry name" value="CRCB"/>
    <property type="match status" value="1"/>
</dbReference>
<evidence type="ECO:0000313" key="11">
    <source>
        <dbReference type="EMBL" id="TBL78978.1"/>
    </source>
</evidence>
<evidence type="ECO:0000256" key="8">
    <source>
        <dbReference type="ARBA" id="ARBA00035585"/>
    </source>
</evidence>
<feature type="transmembrane region" description="Helical" evidence="10">
    <location>
        <begin position="96"/>
        <end position="115"/>
    </location>
</feature>
<comment type="function">
    <text evidence="9 10">Fluoride-specific ion channel. Important for reducing fluoride concentration in the cell, thus reducing its toxicity.</text>
</comment>
<dbReference type="NCBIfam" id="TIGR00494">
    <property type="entry name" value="crcB"/>
    <property type="match status" value="1"/>
</dbReference>
<comment type="caution">
    <text evidence="11">The sequence shown here is derived from an EMBL/GenBank/DDBJ whole genome shotgun (WGS) entry which is preliminary data.</text>
</comment>
<dbReference type="GO" id="GO:0046872">
    <property type="term" value="F:metal ion binding"/>
    <property type="evidence" value="ECO:0007669"/>
    <property type="project" value="UniProtKB-KW"/>
</dbReference>
<name>A0A4Q9DU90_9BACL</name>
<reference evidence="11 12" key="1">
    <citation type="submission" date="2019-02" db="EMBL/GenBank/DDBJ databases">
        <title>Paenibacillus sp. nov., isolated from surface-sterilized tissue of Thalictrum simplex L.</title>
        <authorList>
            <person name="Tuo L."/>
        </authorList>
    </citation>
    <scope>NUCLEOTIDE SEQUENCE [LARGE SCALE GENOMIC DNA]</scope>
    <source>
        <strain evidence="11 12">N2SHLJ1</strain>
    </source>
</reference>
<dbReference type="PANTHER" id="PTHR28259">
    <property type="entry name" value="FLUORIDE EXPORT PROTEIN 1-RELATED"/>
    <property type="match status" value="1"/>
</dbReference>
<dbReference type="HAMAP" id="MF_00454">
    <property type="entry name" value="FluC"/>
    <property type="match status" value="1"/>
</dbReference>
<evidence type="ECO:0000256" key="7">
    <source>
        <dbReference type="ARBA" id="ARBA00035120"/>
    </source>
</evidence>
<dbReference type="EMBL" id="SIRE01000008">
    <property type="protein sequence ID" value="TBL78978.1"/>
    <property type="molecule type" value="Genomic_DNA"/>
</dbReference>
<evidence type="ECO:0000256" key="6">
    <source>
        <dbReference type="ARBA" id="ARBA00023303"/>
    </source>
</evidence>
<dbReference type="GO" id="GO:0062054">
    <property type="term" value="F:fluoride channel activity"/>
    <property type="evidence" value="ECO:0007669"/>
    <property type="project" value="UniProtKB-UniRule"/>
</dbReference>
<evidence type="ECO:0000256" key="5">
    <source>
        <dbReference type="ARBA" id="ARBA00023136"/>
    </source>
</evidence>